<dbReference type="InterPro" id="IPR052741">
    <property type="entry name" value="Mitochondrial_HTD2"/>
</dbReference>
<accession>A0ABV3SIJ3</accession>
<evidence type="ECO:0000313" key="3">
    <source>
        <dbReference type="Proteomes" id="UP001556692"/>
    </source>
</evidence>
<dbReference type="Gene3D" id="3.10.129.10">
    <property type="entry name" value="Hotdog Thioesterase"/>
    <property type="match status" value="2"/>
</dbReference>
<sequence>MDDYGQWIGRTETRRDIVVAGPLDRLAATLDRTDPPLKPGDQAPPLAHWLMFLPGEPQSALGPDGHARRGGFLPPVHELPRRMWAGSRLKFPGDLRVGMEVERRSLIADVKQKEGETGSLVFVTVRHEIGEPGGPALVIDEHDIVYRGLAGAAAKSAIAAPASGEWRREIVPDPVLLFRYSALTFNGHRIHYDREYTAHEEGYPGLVVHGPLIATLLLDLVRRERPGSRIDAFCFRAMAPLFDGRRMAVNGATPDAHGNVSLWAENAEGGLAMKAEARIG</sequence>
<gene>
    <name evidence="2" type="ORF">ABGN05_11600</name>
</gene>
<reference evidence="2 3" key="1">
    <citation type="submission" date="2024-05" db="EMBL/GenBank/DDBJ databases">
        <authorList>
            <person name="Jiang F."/>
        </authorList>
    </citation>
    <scope>NUCLEOTIDE SEQUENCE [LARGE SCALE GENOMIC DNA]</scope>
    <source>
        <strain evidence="2 3">LZ166</strain>
    </source>
</reference>
<name>A0ABV3SIJ3_9HYPH</name>
<evidence type="ECO:0000259" key="1">
    <source>
        <dbReference type="Pfam" id="PF13452"/>
    </source>
</evidence>
<dbReference type="InterPro" id="IPR029069">
    <property type="entry name" value="HotDog_dom_sf"/>
</dbReference>
<dbReference type="InterPro" id="IPR039569">
    <property type="entry name" value="FAS1-like_DH_region"/>
</dbReference>
<dbReference type="RefSeq" id="WP_367954166.1">
    <property type="nucleotide sequence ID" value="NZ_JBDPGJ010000002.1"/>
</dbReference>
<feature type="domain" description="FAS1-like dehydratase" evidence="1">
    <location>
        <begin position="7"/>
        <end position="130"/>
    </location>
</feature>
<proteinExistence type="predicted"/>
<dbReference type="PANTHER" id="PTHR28152">
    <property type="entry name" value="HYDROXYACYL-THIOESTER DEHYDRATASE TYPE 2, MITOCHONDRIAL"/>
    <property type="match status" value="1"/>
</dbReference>
<organism evidence="2 3">
    <name type="scientific">Aquibium pacificus</name>
    <dbReference type="NCBI Taxonomy" id="3153579"/>
    <lineage>
        <taxon>Bacteria</taxon>
        <taxon>Pseudomonadati</taxon>
        <taxon>Pseudomonadota</taxon>
        <taxon>Alphaproteobacteria</taxon>
        <taxon>Hyphomicrobiales</taxon>
        <taxon>Phyllobacteriaceae</taxon>
        <taxon>Aquibium</taxon>
    </lineage>
</organism>
<dbReference type="EMBL" id="JBDPGJ010000002">
    <property type="protein sequence ID" value="MEX0406311.1"/>
    <property type="molecule type" value="Genomic_DNA"/>
</dbReference>
<dbReference type="SUPFAM" id="SSF54637">
    <property type="entry name" value="Thioesterase/thiol ester dehydrase-isomerase"/>
    <property type="match status" value="1"/>
</dbReference>
<dbReference type="PANTHER" id="PTHR28152:SF1">
    <property type="entry name" value="HYDROXYACYL-THIOESTER DEHYDRATASE TYPE 2, MITOCHONDRIAL"/>
    <property type="match status" value="1"/>
</dbReference>
<evidence type="ECO:0000313" key="2">
    <source>
        <dbReference type="EMBL" id="MEX0406311.1"/>
    </source>
</evidence>
<comment type="caution">
    <text evidence="2">The sequence shown here is derived from an EMBL/GenBank/DDBJ whole genome shotgun (WGS) entry which is preliminary data.</text>
</comment>
<dbReference type="Pfam" id="PF13452">
    <property type="entry name" value="FAS1_DH_region"/>
    <property type="match status" value="1"/>
</dbReference>
<protein>
    <submittedName>
        <fullName evidence="2">MaoC family dehydratase N-terminal domain-containing protein</fullName>
    </submittedName>
</protein>
<keyword evidence="3" id="KW-1185">Reference proteome</keyword>
<dbReference type="Proteomes" id="UP001556692">
    <property type="component" value="Unassembled WGS sequence"/>
</dbReference>